<feature type="domain" description="Methyltransferase type 11" evidence="1">
    <location>
        <begin position="6"/>
        <end position="61"/>
    </location>
</feature>
<gene>
    <name evidence="2" type="ORF">IM811_014617</name>
</gene>
<dbReference type="Proteomes" id="UP000616885">
    <property type="component" value="Unassembled WGS sequence"/>
</dbReference>
<name>A0A8H7N7C3_BIOOC</name>
<accession>A0A8H7N7C3</accession>
<evidence type="ECO:0000259" key="1">
    <source>
        <dbReference type="Pfam" id="PF08241"/>
    </source>
</evidence>
<reference evidence="2" key="1">
    <citation type="submission" date="2020-10" db="EMBL/GenBank/DDBJ databases">
        <title>High-Quality Genome Resource of Clonostachys rosea strain S41 by Oxford Nanopore Long-Read Sequencing.</title>
        <authorList>
            <person name="Wang H."/>
        </authorList>
    </citation>
    <scope>NUCLEOTIDE SEQUENCE</scope>
    <source>
        <strain evidence="2">S41</strain>
    </source>
</reference>
<dbReference type="GO" id="GO:0008757">
    <property type="term" value="F:S-adenosylmethionine-dependent methyltransferase activity"/>
    <property type="evidence" value="ECO:0007669"/>
    <property type="project" value="InterPro"/>
</dbReference>
<organism evidence="2 3">
    <name type="scientific">Bionectria ochroleuca</name>
    <name type="common">Gliocladium roseum</name>
    <dbReference type="NCBI Taxonomy" id="29856"/>
    <lineage>
        <taxon>Eukaryota</taxon>
        <taxon>Fungi</taxon>
        <taxon>Dikarya</taxon>
        <taxon>Ascomycota</taxon>
        <taxon>Pezizomycotina</taxon>
        <taxon>Sordariomycetes</taxon>
        <taxon>Hypocreomycetidae</taxon>
        <taxon>Hypocreales</taxon>
        <taxon>Bionectriaceae</taxon>
        <taxon>Clonostachys</taxon>
    </lineage>
</organism>
<comment type="caution">
    <text evidence="2">The sequence shown here is derived from an EMBL/GenBank/DDBJ whole genome shotgun (WGS) entry which is preliminary data.</text>
</comment>
<dbReference type="InterPro" id="IPR029063">
    <property type="entry name" value="SAM-dependent_MTases_sf"/>
</dbReference>
<evidence type="ECO:0000313" key="3">
    <source>
        <dbReference type="Proteomes" id="UP000616885"/>
    </source>
</evidence>
<dbReference type="SUPFAM" id="SSF53335">
    <property type="entry name" value="S-adenosyl-L-methionine-dependent methyltransferases"/>
    <property type="match status" value="1"/>
</dbReference>
<proteinExistence type="predicted"/>
<dbReference type="Gene3D" id="3.40.50.150">
    <property type="entry name" value="Vaccinia Virus protein VP39"/>
    <property type="match status" value="1"/>
</dbReference>
<dbReference type="AlphaFoldDB" id="A0A8H7N7C3"/>
<dbReference type="InterPro" id="IPR013216">
    <property type="entry name" value="Methyltransf_11"/>
</dbReference>
<sequence>MPHDQARQVGTDISPEMDRLAKQAGDDDVIIGPVQECLPRMSEKFDHIMYHQAINFLNTYEVSLVLARYFMLAQNTKVLDYWGR</sequence>
<dbReference type="Pfam" id="PF08241">
    <property type="entry name" value="Methyltransf_11"/>
    <property type="match status" value="1"/>
</dbReference>
<protein>
    <recommendedName>
        <fullName evidence="1">Methyltransferase type 11 domain-containing protein</fullName>
    </recommendedName>
</protein>
<dbReference type="EMBL" id="JADCTT010000006">
    <property type="protein sequence ID" value="KAF9750397.1"/>
    <property type="molecule type" value="Genomic_DNA"/>
</dbReference>
<evidence type="ECO:0000313" key="2">
    <source>
        <dbReference type="EMBL" id="KAF9750397.1"/>
    </source>
</evidence>